<dbReference type="InterPro" id="IPR050682">
    <property type="entry name" value="ModA/WtpA"/>
</dbReference>
<dbReference type="RefSeq" id="WP_009519103.1">
    <property type="nucleotide sequence ID" value="NZ_CCAE010000004.1"/>
</dbReference>
<evidence type="ECO:0000313" key="2">
    <source>
        <dbReference type="Proteomes" id="UP000028878"/>
    </source>
</evidence>
<reference evidence="2" key="1">
    <citation type="submission" date="2014-11" db="EMBL/GenBank/DDBJ databases">
        <title>Draft genome sequence of Hydrogenophaga intermedia S1.</title>
        <authorList>
            <person name="Gan H.M."/>
            <person name="Chew T.H."/>
            <person name="Stolz A."/>
        </authorList>
    </citation>
    <scope>NUCLEOTIDE SEQUENCE [LARGE SCALE GENOMIC DNA]</scope>
    <source>
        <strain evidence="2">S1</strain>
    </source>
</reference>
<proteinExistence type="predicted"/>
<protein>
    <submittedName>
        <fullName evidence="1">Molybdate ABC transporter periplasmic molybdate-binding protein</fullName>
    </submittedName>
</protein>
<sequence length="248" mass="26440" precursor="true">MSDAAATPLRVFAPGSLREAFEALAPQHREAGGPDWHAAFAAAGLLRERIEAGAPADLFASANLAHPRALAAEGGWDGPLVFAHNTLCAIAAPHWRGGSDELLDAMLDPRVRLGTSTPRADPCGDYALAMFERAEALRPGARDALAAKALALTGGPQSPRPPEGRNTYAWVMAEHSLDLFITYRTNGQRARRDWPELRTVELPDTLGVRADYGVAWRRGAGPVAEAAARWLLGGTARATLADHGFELP</sequence>
<dbReference type="AlphaFoldDB" id="A0A1L1PF35"/>
<dbReference type="GO" id="GO:0030973">
    <property type="term" value="F:molybdate ion binding"/>
    <property type="evidence" value="ECO:0007669"/>
    <property type="project" value="TreeGrafter"/>
</dbReference>
<dbReference type="GO" id="GO:0015689">
    <property type="term" value="P:molybdate ion transport"/>
    <property type="evidence" value="ECO:0007669"/>
    <property type="project" value="TreeGrafter"/>
</dbReference>
<evidence type="ECO:0000313" key="1">
    <source>
        <dbReference type="EMBL" id="CDN86419.1"/>
    </source>
</evidence>
<dbReference type="PANTHER" id="PTHR30632">
    <property type="entry name" value="MOLYBDATE-BINDING PERIPLASMIC PROTEIN"/>
    <property type="match status" value="1"/>
</dbReference>
<organism evidence="1 2">
    <name type="scientific">Hydrogenophaga intermedia</name>
    <dbReference type="NCBI Taxonomy" id="65786"/>
    <lineage>
        <taxon>Bacteria</taxon>
        <taxon>Pseudomonadati</taxon>
        <taxon>Pseudomonadota</taxon>
        <taxon>Betaproteobacteria</taxon>
        <taxon>Burkholderiales</taxon>
        <taxon>Comamonadaceae</taxon>
        <taxon>Hydrogenophaga</taxon>
    </lineage>
</organism>
<dbReference type="Gene3D" id="3.40.190.10">
    <property type="entry name" value="Periplasmic binding protein-like II"/>
    <property type="match status" value="2"/>
</dbReference>
<name>A0A1L1PF35_HYDIT</name>
<dbReference type="PANTHER" id="PTHR30632:SF0">
    <property type="entry name" value="SULFATE-BINDING PROTEIN"/>
    <property type="match status" value="1"/>
</dbReference>
<dbReference type="EMBL" id="CCAE010000004">
    <property type="protein sequence ID" value="CDN86419.1"/>
    <property type="molecule type" value="Genomic_DNA"/>
</dbReference>
<dbReference type="SUPFAM" id="SSF53850">
    <property type="entry name" value="Periplasmic binding protein-like II"/>
    <property type="match status" value="1"/>
</dbReference>
<dbReference type="Proteomes" id="UP000028878">
    <property type="component" value="Unassembled WGS sequence"/>
</dbReference>
<keyword evidence="2" id="KW-1185">Reference proteome</keyword>
<accession>A0A1L1PF35</accession>
<dbReference type="Pfam" id="PF13531">
    <property type="entry name" value="SBP_bac_11"/>
    <property type="match status" value="1"/>
</dbReference>
<gene>
    <name evidence="1" type="ORF">BN948_00821</name>
</gene>